<gene>
    <name evidence="1" type="ORF">HKBW3S06_00998</name>
</gene>
<dbReference type="Proteomes" id="UP000580051">
    <property type="component" value="Unassembled WGS sequence"/>
</dbReference>
<evidence type="ECO:0000313" key="1">
    <source>
        <dbReference type="EMBL" id="GFP21771.1"/>
    </source>
</evidence>
<proteinExistence type="predicted"/>
<name>A0A6V8NR70_9ACTN</name>
<organism evidence="1 2">
    <name type="scientific">Candidatus Hakubella thermalkaliphila</name>
    <dbReference type="NCBI Taxonomy" id="2754717"/>
    <lineage>
        <taxon>Bacteria</taxon>
        <taxon>Bacillati</taxon>
        <taxon>Actinomycetota</taxon>
        <taxon>Actinomycetota incertae sedis</taxon>
        <taxon>Candidatus Hakubellales</taxon>
        <taxon>Candidatus Hakubellaceae</taxon>
        <taxon>Candidatus Hakubella</taxon>
    </lineage>
</organism>
<accession>A0A6V8NR70</accession>
<dbReference type="EMBL" id="BLRV01000100">
    <property type="protein sequence ID" value="GFP21771.1"/>
    <property type="molecule type" value="Genomic_DNA"/>
</dbReference>
<dbReference type="AlphaFoldDB" id="A0A6V8NR70"/>
<reference evidence="1 2" key="1">
    <citation type="journal article" date="2020" name="Front. Microbiol.">
        <title>Single-cell genomics of novel Actinobacteria with the Wood-Ljungdahl pathway discovered in a serpentinizing system.</title>
        <authorList>
            <person name="Merino N."/>
            <person name="Kawai M."/>
            <person name="Boyd E.S."/>
            <person name="Colman D.R."/>
            <person name="McGlynn S.E."/>
            <person name="Nealson K.H."/>
            <person name="Kurokawa K."/>
            <person name="Hongoh Y."/>
        </authorList>
    </citation>
    <scope>NUCLEOTIDE SEQUENCE [LARGE SCALE GENOMIC DNA]</scope>
    <source>
        <strain evidence="1 2">S06</strain>
    </source>
</reference>
<protein>
    <recommendedName>
        <fullName evidence="3">Transposase IS4-like domain-containing protein</fullName>
    </recommendedName>
</protein>
<evidence type="ECO:0008006" key="3">
    <source>
        <dbReference type="Google" id="ProtNLM"/>
    </source>
</evidence>
<sequence length="224" mass="25385">MPIPTWCAPGGCSRVFGPQVAHKAVHSQTGDVTLRCQGFNHKNDYERQTPCDQDYLRKLSRDTDPKALLLWFNQDTLLVFREHRAFDPEGIFIGDGSYLFVPDDPACEGSARLLFDEDNHPVDPAKKDSGKYQWRRCYKLVSLIHTNRQGEFFLYAGVAVLPGNAHECPVLYQLVEQFVETVGAGIMRRLLLDRAFLDGQAIGRCKQLLRHRCPPPPAQEYGPL</sequence>
<comment type="caution">
    <text evidence="1">The sequence shown here is derived from an EMBL/GenBank/DDBJ whole genome shotgun (WGS) entry which is preliminary data.</text>
</comment>
<evidence type="ECO:0000313" key="2">
    <source>
        <dbReference type="Proteomes" id="UP000580051"/>
    </source>
</evidence>
<dbReference type="RefSeq" id="WP_176226874.1">
    <property type="nucleotide sequence ID" value="NZ_BLRV01000100.1"/>
</dbReference>